<evidence type="ECO:0000313" key="2">
    <source>
        <dbReference type="EMBL" id="EEF27174.1"/>
    </source>
</evidence>
<dbReference type="AlphaFoldDB" id="B9TAE3"/>
<accession>B9TAE3</accession>
<keyword evidence="3" id="KW-1185">Reference proteome</keyword>
<protein>
    <submittedName>
        <fullName evidence="2">Uncharacterized protein</fullName>
    </submittedName>
</protein>
<feature type="compositionally biased region" description="Low complexity" evidence="1">
    <location>
        <begin position="41"/>
        <end position="62"/>
    </location>
</feature>
<evidence type="ECO:0000256" key="1">
    <source>
        <dbReference type="SAM" id="MobiDB-lite"/>
    </source>
</evidence>
<name>B9TAE3_RICCO</name>
<evidence type="ECO:0000313" key="3">
    <source>
        <dbReference type="Proteomes" id="UP000008311"/>
    </source>
</evidence>
<reference evidence="3" key="1">
    <citation type="journal article" date="2010" name="Nat. Biotechnol.">
        <title>Draft genome sequence of the oilseed species Ricinus communis.</title>
        <authorList>
            <person name="Chan A.P."/>
            <person name="Crabtree J."/>
            <person name="Zhao Q."/>
            <person name="Lorenzi H."/>
            <person name="Orvis J."/>
            <person name="Puiu D."/>
            <person name="Melake-Berhan A."/>
            <person name="Jones K.M."/>
            <person name="Redman J."/>
            <person name="Chen G."/>
            <person name="Cahoon E.B."/>
            <person name="Gedil M."/>
            <person name="Stanke M."/>
            <person name="Haas B.J."/>
            <person name="Wortman J.R."/>
            <person name="Fraser-Liggett C.M."/>
            <person name="Ravel J."/>
            <person name="Rabinowicz P.D."/>
        </authorList>
    </citation>
    <scope>NUCLEOTIDE SEQUENCE [LARGE SCALE GENOMIC DNA]</scope>
    <source>
        <strain evidence="3">cv. Hale</strain>
    </source>
</reference>
<feature type="region of interest" description="Disordered" evidence="1">
    <location>
        <begin position="1"/>
        <end position="112"/>
    </location>
</feature>
<proteinExistence type="predicted"/>
<dbReference type="EMBL" id="EQ975726">
    <property type="protein sequence ID" value="EEF27174.1"/>
    <property type="molecule type" value="Genomic_DNA"/>
</dbReference>
<dbReference type="Proteomes" id="UP000008311">
    <property type="component" value="Unassembled WGS sequence"/>
</dbReference>
<dbReference type="InParanoid" id="B9TAE3"/>
<gene>
    <name evidence="2" type="ORF">RCOM_0153080</name>
</gene>
<sequence length="112" mass="10889">MAGPGLHLARHAGAHGAGGSGLHTAAAAHGGQDRSADLRLAPHAAAGAQPHAQGSAPAGHHAAPPPGRDLPARRLSVARGPAHAGAAARRRPGPVRRGCLASGRGLIPADRG</sequence>
<organism evidence="2 3">
    <name type="scientific">Ricinus communis</name>
    <name type="common">Castor bean</name>
    <dbReference type="NCBI Taxonomy" id="3988"/>
    <lineage>
        <taxon>Eukaryota</taxon>
        <taxon>Viridiplantae</taxon>
        <taxon>Streptophyta</taxon>
        <taxon>Embryophyta</taxon>
        <taxon>Tracheophyta</taxon>
        <taxon>Spermatophyta</taxon>
        <taxon>Magnoliopsida</taxon>
        <taxon>eudicotyledons</taxon>
        <taxon>Gunneridae</taxon>
        <taxon>Pentapetalae</taxon>
        <taxon>rosids</taxon>
        <taxon>fabids</taxon>
        <taxon>Malpighiales</taxon>
        <taxon>Euphorbiaceae</taxon>
        <taxon>Acalyphoideae</taxon>
        <taxon>Acalypheae</taxon>
        <taxon>Ricinus</taxon>
    </lineage>
</organism>
<feature type="compositionally biased region" description="Low complexity" evidence="1">
    <location>
        <begin position="78"/>
        <end position="87"/>
    </location>
</feature>